<proteinExistence type="predicted"/>
<protein>
    <submittedName>
        <fullName evidence="1">Cyclic lactone autoinducer peptide</fullName>
    </submittedName>
</protein>
<dbReference type="Proteomes" id="UP000462760">
    <property type="component" value="Unassembled WGS sequence"/>
</dbReference>
<evidence type="ECO:0000313" key="1">
    <source>
        <dbReference type="EMBL" id="MSS42405.1"/>
    </source>
</evidence>
<dbReference type="NCBIfam" id="TIGR04223">
    <property type="entry name" value="quorum_AgrD"/>
    <property type="match status" value="1"/>
</dbReference>
<reference evidence="1 2" key="1">
    <citation type="submission" date="2019-08" db="EMBL/GenBank/DDBJ databases">
        <title>In-depth cultivation of the pig gut microbiome towards novel bacterial diversity and tailored functional studies.</title>
        <authorList>
            <person name="Wylensek D."/>
            <person name="Hitch T.C.A."/>
            <person name="Clavel T."/>
        </authorList>
    </citation>
    <scope>NUCLEOTIDE SEQUENCE [LARGE SCALE GENOMIC DNA]</scope>
    <source>
        <strain evidence="1 2">Med78-601-WT-4W-RMD-3</strain>
    </source>
</reference>
<dbReference type="RefSeq" id="WP_154481991.1">
    <property type="nucleotide sequence ID" value="NZ_JAHLOA010000006.1"/>
</dbReference>
<sequence>MKGLLTAIASFLGLVASTGASTCSVLIYYEPEIPESLKK</sequence>
<accession>A0A844FEJ6</accession>
<comment type="caution">
    <text evidence="1">The sequence shown here is derived from an EMBL/GenBank/DDBJ whole genome shotgun (WGS) entry which is preliminary data.</text>
</comment>
<evidence type="ECO:0000313" key="2">
    <source>
        <dbReference type="Proteomes" id="UP000462760"/>
    </source>
</evidence>
<dbReference type="AlphaFoldDB" id="A0A844FEJ6"/>
<gene>
    <name evidence="1" type="ORF">FYJ27_01455</name>
</gene>
<dbReference type="OrthoDB" id="1855452at2"/>
<organism evidence="1 2">
    <name type="scientific">Anaerosalibacter bizertensis</name>
    <dbReference type="NCBI Taxonomy" id="932217"/>
    <lineage>
        <taxon>Bacteria</taxon>
        <taxon>Bacillati</taxon>
        <taxon>Bacillota</taxon>
        <taxon>Tissierellia</taxon>
        <taxon>Tissierellales</taxon>
        <taxon>Sporanaerobacteraceae</taxon>
        <taxon>Anaerosalibacter</taxon>
    </lineage>
</organism>
<dbReference type="InterPro" id="IPR009229">
    <property type="entry name" value="AgrD"/>
</dbReference>
<dbReference type="EMBL" id="VULR01000001">
    <property type="protein sequence ID" value="MSS42405.1"/>
    <property type="molecule type" value="Genomic_DNA"/>
</dbReference>
<name>A0A844FEJ6_9FIRM</name>